<dbReference type="Gene3D" id="3.40.50.2300">
    <property type="match status" value="2"/>
</dbReference>
<evidence type="ECO:0000313" key="6">
    <source>
        <dbReference type="Proteomes" id="UP001569904"/>
    </source>
</evidence>
<dbReference type="Pfam" id="PF13458">
    <property type="entry name" value="Peripla_BP_6"/>
    <property type="match status" value="1"/>
</dbReference>
<keyword evidence="2 3" id="KW-0732">Signal</keyword>
<protein>
    <submittedName>
        <fullName evidence="5">ABC transporter substrate-binding protein</fullName>
    </submittedName>
</protein>
<dbReference type="SUPFAM" id="SSF53822">
    <property type="entry name" value="Periplasmic binding protein-like I"/>
    <property type="match status" value="1"/>
</dbReference>
<evidence type="ECO:0000259" key="4">
    <source>
        <dbReference type="Pfam" id="PF13458"/>
    </source>
</evidence>
<feature type="signal peptide" evidence="3">
    <location>
        <begin position="1"/>
        <end position="20"/>
    </location>
</feature>
<dbReference type="PANTHER" id="PTHR30483:SF6">
    <property type="entry name" value="PERIPLASMIC BINDING PROTEIN OF ABC TRANSPORTER FOR NATURAL AMINO ACIDS"/>
    <property type="match status" value="1"/>
</dbReference>
<comment type="similarity">
    <text evidence="1">Belongs to the leucine-binding protein family.</text>
</comment>
<evidence type="ECO:0000256" key="1">
    <source>
        <dbReference type="ARBA" id="ARBA00010062"/>
    </source>
</evidence>
<dbReference type="EMBL" id="JAXCEH010000003">
    <property type="protein sequence ID" value="MFA1553353.1"/>
    <property type="molecule type" value="Genomic_DNA"/>
</dbReference>
<dbReference type="PANTHER" id="PTHR30483">
    <property type="entry name" value="LEUCINE-SPECIFIC-BINDING PROTEIN"/>
    <property type="match status" value="1"/>
</dbReference>
<dbReference type="InterPro" id="IPR051010">
    <property type="entry name" value="BCAA_transport"/>
</dbReference>
<name>A0ABV4QTJ2_9ACTN</name>
<evidence type="ECO:0000256" key="2">
    <source>
        <dbReference type="ARBA" id="ARBA00022729"/>
    </source>
</evidence>
<reference evidence="5 6" key="1">
    <citation type="submission" date="2023-11" db="EMBL/GenBank/DDBJ databases">
        <title>Actinomadura monticuli sp. nov., isolated from volcanic ash.</title>
        <authorList>
            <person name="Lee S.D."/>
            <person name="Yang H."/>
            <person name="Kim I.S."/>
        </authorList>
    </citation>
    <scope>NUCLEOTIDE SEQUENCE [LARGE SCALE GENOMIC DNA]</scope>
    <source>
        <strain evidence="5 6">DSM 45346</strain>
    </source>
</reference>
<dbReference type="InterPro" id="IPR028081">
    <property type="entry name" value="Leu-bd"/>
</dbReference>
<dbReference type="InterPro" id="IPR028082">
    <property type="entry name" value="Peripla_BP_I"/>
</dbReference>
<comment type="caution">
    <text evidence="5">The sequence shown here is derived from an EMBL/GenBank/DDBJ whole genome shotgun (WGS) entry which is preliminary data.</text>
</comment>
<proteinExistence type="inferred from homology"/>
<dbReference type="RefSeq" id="WP_371939749.1">
    <property type="nucleotide sequence ID" value="NZ_JAXCEH010000003.1"/>
</dbReference>
<feature type="domain" description="Leucine-binding protein" evidence="4">
    <location>
        <begin position="45"/>
        <end position="359"/>
    </location>
</feature>
<sequence length="406" mass="41482">MRRFLSVAAIAALTAAAATACSDSGSDAEYGKGLTGEPINLSVIASGPGPIYQPELLKAARAAANAINDAGGVKPAGGGEARPIKLIDCEASTVTDPNAAVKCAREAVDKKVVATVGKYVSSDAVVQAFQSASIPLVGTQVQTEQDFVNPASFPLVGGSPMLSAATGASLQDAGAKTVAVVTGDSPSGRLVPNYVKALLKSPSDLKGAYYLPFDASADLTSHFSQIVGDKPDGVALLASTDVTSKTIVGLRQAGYKGKIAVVATAVSEASLAKMGDAAEGTIVVSDYDAPTNTANPKIKQFQDEIKKYGDGQIEGTEFALNAWAAVHFVADRLGTTKEISGSALMASLKGSKVSIGIAPDFTFGTPNFLKLSQLPRATVQFQTVNGGQIKAPAGGKFTDLNELAKK</sequence>
<organism evidence="5 6">
    <name type="scientific">Actinomadura chokoriensis</name>
    <dbReference type="NCBI Taxonomy" id="454156"/>
    <lineage>
        <taxon>Bacteria</taxon>
        <taxon>Bacillati</taxon>
        <taxon>Actinomycetota</taxon>
        <taxon>Actinomycetes</taxon>
        <taxon>Streptosporangiales</taxon>
        <taxon>Thermomonosporaceae</taxon>
        <taxon>Actinomadura</taxon>
    </lineage>
</organism>
<dbReference type="Proteomes" id="UP001569904">
    <property type="component" value="Unassembled WGS sequence"/>
</dbReference>
<dbReference type="PROSITE" id="PS51257">
    <property type="entry name" value="PROKAR_LIPOPROTEIN"/>
    <property type="match status" value="1"/>
</dbReference>
<evidence type="ECO:0000313" key="5">
    <source>
        <dbReference type="EMBL" id="MFA1553353.1"/>
    </source>
</evidence>
<keyword evidence="6" id="KW-1185">Reference proteome</keyword>
<evidence type="ECO:0000256" key="3">
    <source>
        <dbReference type="SAM" id="SignalP"/>
    </source>
</evidence>
<gene>
    <name evidence="5" type="ORF">SM436_06580</name>
</gene>
<accession>A0ABV4QTJ2</accession>
<feature type="chain" id="PRO_5045886898" evidence="3">
    <location>
        <begin position="21"/>
        <end position="406"/>
    </location>
</feature>